<dbReference type="NCBIfam" id="NF011984">
    <property type="entry name" value="PRK15446.1-5"/>
    <property type="match status" value="1"/>
</dbReference>
<dbReference type="NCBIfam" id="TIGR02318">
    <property type="entry name" value="phosphono_phnM"/>
    <property type="match status" value="1"/>
</dbReference>
<dbReference type="InterPro" id="IPR011059">
    <property type="entry name" value="Metal-dep_hydrolase_composite"/>
</dbReference>
<sequence length="387" mass="41476">MATESVITGTKIILPGEIIAEGSVHITDGLISDISFGRSNVPNAINLDSGYLAPGLIDLHTDNLEKHALPRPGVRWDALSATVAHDAVIAAAGITTVFDSLCIGSTTRAMGRSDDDRSAIVPTLIDSIGVAKSRGLLRSDHFLHLRCEVTDADVIHQFEPLADNPLLRLISVMDHAPGYRQSADLDRFREMQIARYGWTAADADRHIEEWMDASKTVGPKNQDRIVSLARSRNLPVASHDDETAEHVHDAHRTGVKISEFPTTPVAAATARGVGIQIVMGAPNVVRGSSHSGNVSARDLAIADHLDILASDYVPASLLHAAFQLSKDPVGMPLWKAVATVSSTPANICGLSDRGAIKAGLRADLCHFVEIDDKPVVTRTWSNGRAVF</sequence>
<dbReference type="PANTHER" id="PTHR43135:SF3">
    <property type="entry name" value="ALPHA-D-RIBOSE 1-METHYLPHOSPHONATE 5-TRIPHOSPHATE DIPHOSPHATASE"/>
    <property type="match status" value="1"/>
</dbReference>
<name>A0A559TK97_9HYPH</name>
<dbReference type="Gene3D" id="2.30.40.10">
    <property type="entry name" value="Urease, subunit C, domain 1"/>
    <property type="match status" value="1"/>
</dbReference>
<dbReference type="PANTHER" id="PTHR43135">
    <property type="entry name" value="ALPHA-D-RIBOSE 1-METHYLPHOSPHONATE 5-TRIPHOSPHATE DIPHOSPHATASE"/>
    <property type="match status" value="1"/>
</dbReference>
<accession>A0A559TK97</accession>
<dbReference type="EMBL" id="VISO01000001">
    <property type="protein sequence ID" value="TVZ75035.1"/>
    <property type="molecule type" value="Genomic_DNA"/>
</dbReference>
<evidence type="ECO:0000313" key="2">
    <source>
        <dbReference type="EMBL" id="TVZ75035.1"/>
    </source>
</evidence>
<feature type="domain" description="Amidohydrolase 3" evidence="1">
    <location>
        <begin position="66"/>
        <end position="387"/>
    </location>
</feature>
<dbReference type="NCBIfam" id="NF011990">
    <property type="entry name" value="PRK15446.2-6"/>
    <property type="match status" value="1"/>
</dbReference>
<dbReference type="InterPro" id="IPR013108">
    <property type="entry name" value="Amidohydro_3"/>
</dbReference>
<dbReference type="Gene3D" id="3.20.20.140">
    <property type="entry name" value="Metal-dependent hydrolases"/>
    <property type="match status" value="2"/>
</dbReference>
<dbReference type="CDD" id="cd01306">
    <property type="entry name" value="PhnM"/>
    <property type="match status" value="1"/>
</dbReference>
<dbReference type="InterPro" id="IPR032466">
    <property type="entry name" value="Metal_Hydrolase"/>
</dbReference>
<evidence type="ECO:0000313" key="3">
    <source>
        <dbReference type="Proteomes" id="UP000319824"/>
    </source>
</evidence>
<dbReference type="RefSeq" id="WP_022719076.1">
    <property type="nucleotide sequence ID" value="NZ_ATTQ01000040.1"/>
</dbReference>
<dbReference type="GO" id="GO:0019700">
    <property type="term" value="P:organic phosphonate catabolic process"/>
    <property type="evidence" value="ECO:0007669"/>
    <property type="project" value="InterPro"/>
</dbReference>
<dbReference type="AlphaFoldDB" id="A0A559TK97"/>
<proteinExistence type="predicted"/>
<organism evidence="2 3">
    <name type="scientific">Rhizobium mongolense USDA 1844</name>
    <dbReference type="NCBI Taxonomy" id="1079460"/>
    <lineage>
        <taxon>Bacteria</taxon>
        <taxon>Pseudomonadati</taxon>
        <taxon>Pseudomonadota</taxon>
        <taxon>Alphaproteobacteria</taxon>
        <taxon>Hyphomicrobiales</taxon>
        <taxon>Rhizobiaceae</taxon>
        <taxon>Rhizobium/Agrobacterium group</taxon>
        <taxon>Rhizobium</taxon>
    </lineage>
</organism>
<dbReference type="Pfam" id="PF07969">
    <property type="entry name" value="Amidohydro_3"/>
    <property type="match status" value="1"/>
</dbReference>
<protein>
    <submittedName>
        <fullName evidence="2">Alpha-D-ribose 1-methylphosphonate 5-triphosphate diphosphatase</fullName>
    </submittedName>
</protein>
<dbReference type="PIRSF" id="PIRSF038971">
    <property type="entry name" value="PhnM"/>
    <property type="match status" value="1"/>
</dbReference>
<dbReference type="SUPFAM" id="SSF51338">
    <property type="entry name" value="Composite domain of metallo-dependent hydrolases"/>
    <property type="match status" value="1"/>
</dbReference>
<dbReference type="GO" id="GO:0016810">
    <property type="term" value="F:hydrolase activity, acting on carbon-nitrogen (but not peptide) bonds"/>
    <property type="evidence" value="ECO:0007669"/>
    <property type="project" value="InterPro"/>
</dbReference>
<dbReference type="InterPro" id="IPR012696">
    <property type="entry name" value="PhnM"/>
</dbReference>
<evidence type="ECO:0000259" key="1">
    <source>
        <dbReference type="Pfam" id="PF07969"/>
    </source>
</evidence>
<gene>
    <name evidence="2" type="ORF">BCL32_0407</name>
</gene>
<reference evidence="2 3" key="1">
    <citation type="submission" date="2019-06" db="EMBL/GenBank/DDBJ databases">
        <title>Pac Bio to generate improved reference genome sequences for organisms with transposon mutant libraries (support for FEBA project).</title>
        <authorList>
            <person name="Blow M."/>
        </authorList>
    </citation>
    <scope>NUCLEOTIDE SEQUENCE [LARGE SCALE GENOMIC DNA]</scope>
    <source>
        <strain evidence="2 3">USDA 1844</strain>
    </source>
</reference>
<dbReference type="Proteomes" id="UP000319824">
    <property type="component" value="Unassembled WGS sequence"/>
</dbReference>
<dbReference type="InterPro" id="IPR051781">
    <property type="entry name" value="Metallo-dep_Hydrolase"/>
</dbReference>
<comment type="caution">
    <text evidence="2">The sequence shown here is derived from an EMBL/GenBank/DDBJ whole genome shotgun (WGS) entry which is preliminary data.</text>
</comment>
<dbReference type="SUPFAM" id="SSF51556">
    <property type="entry name" value="Metallo-dependent hydrolases"/>
    <property type="match status" value="1"/>
</dbReference>